<dbReference type="RefSeq" id="WP_099910476.1">
    <property type="nucleotide sequence ID" value="NZ_AWWI01000060.1"/>
</dbReference>
<proteinExistence type="predicted"/>
<reference evidence="1 2" key="1">
    <citation type="submission" date="2013-09" db="EMBL/GenBank/DDBJ databases">
        <title>Genome sequencing of Phaeobacter antarcticus sp. nov. SM1211.</title>
        <authorList>
            <person name="Zhang X.-Y."/>
            <person name="Liu C."/>
            <person name="Chen X.-L."/>
            <person name="Xie B.-B."/>
            <person name="Qin Q.-L."/>
            <person name="Rong J.-C."/>
            <person name="Zhang Y.-Z."/>
        </authorList>
    </citation>
    <scope>NUCLEOTIDE SEQUENCE [LARGE SCALE GENOMIC DNA]</scope>
    <source>
        <strain evidence="1 2">SM1211</strain>
    </source>
</reference>
<accession>A0A2G8RHG9</accession>
<gene>
    <name evidence="1" type="ORF">P775_08340</name>
</gene>
<organism evidence="1 2">
    <name type="scientific">Puniceibacterium antarcticum</name>
    <dbReference type="NCBI Taxonomy" id="1206336"/>
    <lineage>
        <taxon>Bacteria</taxon>
        <taxon>Pseudomonadati</taxon>
        <taxon>Pseudomonadota</taxon>
        <taxon>Alphaproteobacteria</taxon>
        <taxon>Rhodobacterales</taxon>
        <taxon>Paracoccaceae</taxon>
        <taxon>Puniceibacterium</taxon>
    </lineage>
</organism>
<dbReference type="EMBL" id="AWWI01000060">
    <property type="protein sequence ID" value="PIL20528.1"/>
    <property type="molecule type" value="Genomic_DNA"/>
</dbReference>
<sequence>MNEKSHIQSDNEPYGYIAGRARSILELVERLDEINADLDTKADQTFGAAPSTLGAGSSCSDAPNSSLDYLDKALERLRAGIEYLATNRDRFMGI</sequence>
<evidence type="ECO:0000313" key="2">
    <source>
        <dbReference type="Proteomes" id="UP000231259"/>
    </source>
</evidence>
<evidence type="ECO:0000313" key="1">
    <source>
        <dbReference type="EMBL" id="PIL20528.1"/>
    </source>
</evidence>
<dbReference type="Proteomes" id="UP000231259">
    <property type="component" value="Unassembled WGS sequence"/>
</dbReference>
<name>A0A2G8RHG9_9RHOB</name>
<protein>
    <submittedName>
        <fullName evidence="1">Uncharacterized protein</fullName>
    </submittedName>
</protein>
<comment type="caution">
    <text evidence="1">The sequence shown here is derived from an EMBL/GenBank/DDBJ whole genome shotgun (WGS) entry which is preliminary data.</text>
</comment>
<dbReference type="AlphaFoldDB" id="A0A2G8RHG9"/>
<keyword evidence="2" id="KW-1185">Reference proteome</keyword>